<dbReference type="PROSITE" id="PS50977">
    <property type="entry name" value="HTH_TETR_2"/>
    <property type="match status" value="1"/>
</dbReference>
<evidence type="ECO:0000256" key="2">
    <source>
        <dbReference type="ARBA" id="ARBA00023125"/>
    </source>
</evidence>
<evidence type="ECO:0000256" key="1">
    <source>
        <dbReference type="ARBA" id="ARBA00023015"/>
    </source>
</evidence>
<accession>H5UPS4</accession>
<dbReference type="Gene3D" id="1.10.357.10">
    <property type="entry name" value="Tetracycline Repressor, domain 2"/>
    <property type="match status" value="1"/>
</dbReference>
<keyword evidence="3" id="KW-0804">Transcription</keyword>
<evidence type="ECO:0000259" key="5">
    <source>
        <dbReference type="PROSITE" id="PS50977"/>
    </source>
</evidence>
<dbReference type="InterPro" id="IPR009057">
    <property type="entry name" value="Homeodomain-like_sf"/>
</dbReference>
<dbReference type="InterPro" id="IPR050109">
    <property type="entry name" value="HTH-type_TetR-like_transc_reg"/>
</dbReference>
<keyword evidence="2 4" id="KW-0238">DNA-binding</keyword>
<dbReference type="SUPFAM" id="SSF48498">
    <property type="entry name" value="Tetracyclin repressor-like, C-terminal domain"/>
    <property type="match status" value="1"/>
</dbReference>
<dbReference type="InterPro" id="IPR036271">
    <property type="entry name" value="Tet_transcr_reg_TetR-rel_C_sf"/>
</dbReference>
<evidence type="ECO:0000256" key="3">
    <source>
        <dbReference type="ARBA" id="ARBA00023163"/>
    </source>
</evidence>
<dbReference type="PANTHER" id="PTHR30055">
    <property type="entry name" value="HTH-TYPE TRANSCRIPTIONAL REGULATOR RUTR"/>
    <property type="match status" value="1"/>
</dbReference>
<dbReference type="SUPFAM" id="SSF46689">
    <property type="entry name" value="Homeodomain-like"/>
    <property type="match status" value="1"/>
</dbReference>
<dbReference type="AlphaFoldDB" id="H5UPS4"/>
<dbReference type="PANTHER" id="PTHR30055:SF234">
    <property type="entry name" value="HTH-TYPE TRANSCRIPTIONAL REGULATOR BETI"/>
    <property type="match status" value="1"/>
</dbReference>
<protein>
    <submittedName>
        <fullName evidence="6">Putative TetR family transcriptional regulator</fullName>
    </submittedName>
</protein>
<feature type="DNA-binding region" description="H-T-H motif" evidence="4">
    <location>
        <begin position="28"/>
        <end position="47"/>
    </location>
</feature>
<gene>
    <name evidence="6" type="ORF">MOPEL_029_00080</name>
</gene>
<proteinExistence type="predicted"/>
<dbReference type="InterPro" id="IPR001647">
    <property type="entry name" value="HTH_TetR"/>
</dbReference>
<dbReference type="EMBL" id="BAFE01000027">
    <property type="protein sequence ID" value="GAB47729.1"/>
    <property type="molecule type" value="Genomic_DNA"/>
</dbReference>
<reference evidence="6 7" key="1">
    <citation type="submission" date="2012-02" db="EMBL/GenBank/DDBJ databases">
        <title>Whole genome shotgun sequence of Mobilicoccus pelagius NBRC 104925.</title>
        <authorList>
            <person name="Yoshida Y."/>
            <person name="Hosoyama A."/>
            <person name="Tsuchikane K."/>
            <person name="Katsumata H."/>
            <person name="Yamazaki S."/>
            <person name="Fujita N."/>
        </authorList>
    </citation>
    <scope>NUCLEOTIDE SEQUENCE [LARGE SCALE GENOMIC DNA]</scope>
    <source>
        <strain evidence="6 7">NBRC 104925</strain>
    </source>
</reference>
<evidence type="ECO:0000313" key="6">
    <source>
        <dbReference type="EMBL" id="GAB47729.1"/>
    </source>
</evidence>
<organism evidence="6 7">
    <name type="scientific">Mobilicoccus pelagius NBRC 104925</name>
    <dbReference type="NCBI Taxonomy" id="1089455"/>
    <lineage>
        <taxon>Bacteria</taxon>
        <taxon>Bacillati</taxon>
        <taxon>Actinomycetota</taxon>
        <taxon>Actinomycetes</taxon>
        <taxon>Micrococcales</taxon>
        <taxon>Dermatophilaceae</taxon>
        <taxon>Mobilicoccus</taxon>
    </lineage>
</organism>
<evidence type="ECO:0000256" key="4">
    <source>
        <dbReference type="PROSITE-ProRule" id="PRU00335"/>
    </source>
</evidence>
<comment type="caution">
    <text evidence="6">The sequence shown here is derived from an EMBL/GenBank/DDBJ whole genome shotgun (WGS) entry which is preliminary data.</text>
</comment>
<dbReference type="Proteomes" id="UP000004367">
    <property type="component" value="Unassembled WGS sequence"/>
</dbReference>
<evidence type="ECO:0000313" key="7">
    <source>
        <dbReference type="Proteomes" id="UP000004367"/>
    </source>
</evidence>
<sequence>MRVDAEENRRALIAAAWRLFSEQGPQASMRAVAAEAGVGVATLYRHFPAREDLLLGLVAEVHERVTAVVQAHTDGWDADPAREWAGFVRDVAGLRLGTLVGEMAPVAAGITEFEERTAELRGRTLGAIEKVLGRARHDGLARDDLDAPRFFAALSVLSRPLPEPASRLLPDGGEWIVEVFLDGLACRPSRLPEVS</sequence>
<feature type="domain" description="HTH tetR-type" evidence="5">
    <location>
        <begin position="6"/>
        <end position="65"/>
    </location>
</feature>
<dbReference type="RefSeq" id="WP_009481627.1">
    <property type="nucleotide sequence ID" value="NZ_BAFE01000027.1"/>
</dbReference>
<dbReference type="eggNOG" id="COG1309">
    <property type="taxonomic scope" value="Bacteria"/>
</dbReference>
<dbReference type="STRING" id="1089455.MOPEL_029_00080"/>
<dbReference type="GO" id="GO:0000976">
    <property type="term" value="F:transcription cis-regulatory region binding"/>
    <property type="evidence" value="ECO:0007669"/>
    <property type="project" value="TreeGrafter"/>
</dbReference>
<keyword evidence="1" id="KW-0805">Transcription regulation</keyword>
<dbReference type="PRINTS" id="PR00455">
    <property type="entry name" value="HTHTETR"/>
</dbReference>
<keyword evidence="7" id="KW-1185">Reference proteome</keyword>
<name>H5UPS4_9MICO</name>
<dbReference type="GO" id="GO:0003700">
    <property type="term" value="F:DNA-binding transcription factor activity"/>
    <property type="evidence" value="ECO:0007669"/>
    <property type="project" value="TreeGrafter"/>
</dbReference>
<dbReference type="Pfam" id="PF00440">
    <property type="entry name" value="TetR_N"/>
    <property type="match status" value="1"/>
</dbReference>